<dbReference type="KEGG" id="pno:SNOG_05731"/>
<evidence type="ECO:0000313" key="2">
    <source>
        <dbReference type="EMBL" id="EAT86795.1"/>
    </source>
</evidence>
<gene>
    <name evidence="2" type="ORF">SNOG_05731</name>
</gene>
<reference evidence="3" key="1">
    <citation type="journal article" date="2007" name="Plant Cell">
        <title>Dothideomycete-plant interactions illuminated by genome sequencing and EST analysis of the wheat pathogen Stagonospora nodorum.</title>
        <authorList>
            <person name="Hane J.K."/>
            <person name="Lowe R.G."/>
            <person name="Solomon P.S."/>
            <person name="Tan K.C."/>
            <person name="Schoch C.L."/>
            <person name="Spatafora J.W."/>
            <person name="Crous P.W."/>
            <person name="Kodira C."/>
            <person name="Birren B.W."/>
            <person name="Galagan J.E."/>
            <person name="Torriani S.F."/>
            <person name="McDonald B.A."/>
            <person name="Oliver R.P."/>
        </authorList>
    </citation>
    <scope>NUCLEOTIDE SEQUENCE [LARGE SCALE GENOMIC DNA]</scope>
    <source>
        <strain evidence="3">SN15 / ATCC MYA-4574 / FGSC 10173</strain>
    </source>
</reference>
<dbReference type="AlphaFoldDB" id="Q0UR83"/>
<accession>Q0UR83</accession>
<dbReference type="GeneID" id="5973004"/>
<dbReference type="RefSeq" id="XP_001796127.1">
    <property type="nucleotide sequence ID" value="XM_001796075.1"/>
</dbReference>
<proteinExistence type="predicted"/>
<protein>
    <submittedName>
        <fullName evidence="2">Uncharacterized protein</fullName>
    </submittedName>
</protein>
<dbReference type="HOGENOM" id="CLU_1611384_0_0_1"/>
<evidence type="ECO:0000313" key="3">
    <source>
        <dbReference type="Proteomes" id="UP000001055"/>
    </source>
</evidence>
<dbReference type="InParanoid" id="Q0UR83"/>
<evidence type="ECO:0000256" key="1">
    <source>
        <dbReference type="SAM" id="MobiDB-lite"/>
    </source>
</evidence>
<dbReference type="Proteomes" id="UP000001055">
    <property type="component" value="Unassembled WGS sequence"/>
</dbReference>
<dbReference type="EMBL" id="CH445332">
    <property type="protein sequence ID" value="EAT86795.1"/>
    <property type="molecule type" value="Genomic_DNA"/>
</dbReference>
<name>Q0UR83_PHANO</name>
<organism evidence="2 3">
    <name type="scientific">Phaeosphaeria nodorum (strain SN15 / ATCC MYA-4574 / FGSC 10173)</name>
    <name type="common">Glume blotch fungus</name>
    <name type="synonym">Parastagonospora nodorum</name>
    <dbReference type="NCBI Taxonomy" id="321614"/>
    <lineage>
        <taxon>Eukaryota</taxon>
        <taxon>Fungi</taxon>
        <taxon>Dikarya</taxon>
        <taxon>Ascomycota</taxon>
        <taxon>Pezizomycotina</taxon>
        <taxon>Dothideomycetes</taxon>
        <taxon>Pleosporomycetidae</taxon>
        <taxon>Pleosporales</taxon>
        <taxon>Pleosporineae</taxon>
        <taxon>Phaeosphaeriaceae</taxon>
        <taxon>Parastagonospora</taxon>
    </lineage>
</organism>
<feature type="region of interest" description="Disordered" evidence="1">
    <location>
        <begin position="25"/>
        <end position="58"/>
    </location>
</feature>
<sequence length="165" mass="18507">MYPNHNTYGGSRRNPARFQATFMNGNRQSQGHVPTYRSNSTSQPTQPNEGGRTAIDPVSHGSAWTIEGREIPDINGRIIDYQQFMNRVLDHFATATVTYEQQTTAWRLFLDPRVAASFEMNDRRVEAGARAGRPILITNDATYHNADGPCPGFGRYTGNADDKER</sequence>
<feature type="compositionally biased region" description="Polar residues" evidence="1">
    <location>
        <begin position="25"/>
        <end position="48"/>
    </location>
</feature>